<organism evidence="1 2">
    <name type="scientific">Hygrophoropsis aurantiaca</name>
    <dbReference type="NCBI Taxonomy" id="72124"/>
    <lineage>
        <taxon>Eukaryota</taxon>
        <taxon>Fungi</taxon>
        <taxon>Dikarya</taxon>
        <taxon>Basidiomycota</taxon>
        <taxon>Agaricomycotina</taxon>
        <taxon>Agaricomycetes</taxon>
        <taxon>Agaricomycetidae</taxon>
        <taxon>Boletales</taxon>
        <taxon>Coniophorineae</taxon>
        <taxon>Hygrophoropsidaceae</taxon>
        <taxon>Hygrophoropsis</taxon>
    </lineage>
</organism>
<comment type="caution">
    <text evidence="1">The sequence shown here is derived from an EMBL/GenBank/DDBJ whole genome shotgun (WGS) entry which is preliminary data.</text>
</comment>
<keyword evidence="2" id="KW-1185">Reference proteome</keyword>
<dbReference type="Proteomes" id="UP000790377">
    <property type="component" value="Unassembled WGS sequence"/>
</dbReference>
<reference evidence="1" key="1">
    <citation type="journal article" date="2021" name="New Phytol.">
        <title>Evolutionary innovations through gain and loss of genes in the ectomycorrhizal Boletales.</title>
        <authorList>
            <person name="Wu G."/>
            <person name="Miyauchi S."/>
            <person name="Morin E."/>
            <person name="Kuo A."/>
            <person name="Drula E."/>
            <person name="Varga T."/>
            <person name="Kohler A."/>
            <person name="Feng B."/>
            <person name="Cao Y."/>
            <person name="Lipzen A."/>
            <person name="Daum C."/>
            <person name="Hundley H."/>
            <person name="Pangilinan J."/>
            <person name="Johnson J."/>
            <person name="Barry K."/>
            <person name="LaButti K."/>
            <person name="Ng V."/>
            <person name="Ahrendt S."/>
            <person name="Min B."/>
            <person name="Choi I.G."/>
            <person name="Park H."/>
            <person name="Plett J.M."/>
            <person name="Magnuson J."/>
            <person name="Spatafora J.W."/>
            <person name="Nagy L.G."/>
            <person name="Henrissat B."/>
            <person name="Grigoriev I.V."/>
            <person name="Yang Z.L."/>
            <person name="Xu J."/>
            <person name="Martin F.M."/>
        </authorList>
    </citation>
    <scope>NUCLEOTIDE SEQUENCE</scope>
    <source>
        <strain evidence="1">ATCC 28755</strain>
    </source>
</reference>
<evidence type="ECO:0000313" key="1">
    <source>
        <dbReference type="EMBL" id="KAH7913147.1"/>
    </source>
</evidence>
<dbReference type="EMBL" id="MU267636">
    <property type="protein sequence ID" value="KAH7913147.1"/>
    <property type="molecule type" value="Genomic_DNA"/>
</dbReference>
<protein>
    <submittedName>
        <fullName evidence="1">Uncharacterized protein</fullName>
    </submittedName>
</protein>
<accession>A0ACB8AIR7</accession>
<evidence type="ECO:0000313" key="2">
    <source>
        <dbReference type="Proteomes" id="UP000790377"/>
    </source>
</evidence>
<sequence length="516" mass="59212">MDARALLGQAFNDFIFNDIPLHLIHLLTMNLVDRIFVRQHFKPVIDNITDNELKPARVETSLRKMKDKLTALVKTKVKYAILSHRWFDVGEPTYQEFVGGTNVVGSGADKLVMFCQKAKEYGCEFAWSDTCCIDKTSSSELDESIRSMFRWYRESYICIAYLGETISLEGLEGDAWFTRGWTLQELLAPSQIKFYKKDWTPLTSVPNDKEDNPRSIMFPISRITNISIMDLCYFTPGMWGYSMRERLSWASHRKTTRVEDMAYCLIGIFDINLTVAYGEGRRAFLRLQQAIIENNDSWEIFAWEGEPSPYNSAIASGPECYPKFFIDGKGIIALAWYGDLDTSNKQYSAGDKLFAMTNHGLRIKVLFRKVWRVERDPEVETRYTLSMSSLEDIVVDVTVDVMGMELDLALSSTYRWGRPCAGLAIGILDYEVGGEVDTSRSYTAFLLHHPNDKLDLYEKVPTKKVVKVKVDDMAQAMTAQKLRETRSSERLTEDEAATYMQGIEELEKEPLEIYIH</sequence>
<proteinExistence type="predicted"/>
<name>A0ACB8AIR7_9AGAM</name>
<gene>
    <name evidence="1" type="ORF">BJ138DRAFT_1146676</name>
</gene>